<gene>
    <name evidence="4" type="ORF">H5J25_12210</name>
</gene>
<dbReference type="InterPro" id="IPR001424">
    <property type="entry name" value="SOD_Cu_Zn_dom"/>
</dbReference>
<dbReference type="SUPFAM" id="SSF49329">
    <property type="entry name" value="Cu,Zn superoxide dismutase-like"/>
    <property type="match status" value="1"/>
</dbReference>
<dbReference type="AlphaFoldDB" id="A0A974NSS7"/>
<keyword evidence="5" id="KW-1185">Reference proteome</keyword>
<dbReference type="InterPro" id="IPR036423">
    <property type="entry name" value="SOD-like_Cu/Zn_dom_sf"/>
</dbReference>
<dbReference type="PROSITE" id="PS51257">
    <property type="entry name" value="PROKAR_LIPOPROTEIN"/>
    <property type="match status" value="1"/>
</dbReference>
<sequence>MRTILIAGAALTTLALSACDKSDMAVGAPVAGGARASAMLRTATGADVGTATASEVAGGLRFTVDVKNMPAGTHGAHVHTTGRCDAPDFATAGPHWNPTSMKHGSMNPQGPHEGDLPNLIIGTDGRGTIGITVPGATMAGLLDADGGAMVVHAGPDDLMTDPSGNSGGRIACGVFTAA</sequence>
<evidence type="ECO:0000256" key="2">
    <source>
        <dbReference type="SAM" id="SignalP"/>
    </source>
</evidence>
<dbReference type="Proteomes" id="UP000595894">
    <property type="component" value="Chromosome"/>
</dbReference>
<feature type="signal peptide" evidence="2">
    <location>
        <begin position="1"/>
        <end position="18"/>
    </location>
</feature>
<keyword evidence="2" id="KW-0732">Signal</keyword>
<dbReference type="KEGG" id="sari:H5J25_12210"/>
<protein>
    <submittedName>
        <fullName evidence="4">Superoxide dismutase family protein</fullName>
    </submittedName>
</protein>
<dbReference type="CDD" id="cd00305">
    <property type="entry name" value="Cu-Zn_Superoxide_Dismutase"/>
    <property type="match status" value="1"/>
</dbReference>
<organism evidence="4 5">
    <name type="scientific">Sphingomonas aliaeris</name>
    <dbReference type="NCBI Taxonomy" id="2759526"/>
    <lineage>
        <taxon>Bacteria</taxon>
        <taxon>Pseudomonadati</taxon>
        <taxon>Pseudomonadota</taxon>
        <taxon>Alphaproteobacteria</taxon>
        <taxon>Sphingomonadales</taxon>
        <taxon>Sphingomonadaceae</taxon>
        <taxon>Sphingomonas</taxon>
    </lineage>
</organism>
<comment type="similarity">
    <text evidence="1">Belongs to the Cu-Zn superoxide dismutase family.</text>
</comment>
<evidence type="ECO:0000259" key="3">
    <source>
        <dbReference type="Pfam" id="PF00080"/>
    </source>
</evidence>
<evidence type="ECO:0000256" key="1">
    <source>
        <dbReference type="ARBA" id="ARBA00010457"/>
    </source>
</evidence>
<accession>A0A974NSS7</accession>
<name>A0A974NSS7_9SPHN</name>
<evidence type="ECO:0000313" key="5">
    <source>
        <dbReference type="Proteomes" id="UP000595894"/>
    </source>
</evidence>
<dbReference type="EMBL" id="CP061035">
    <property type="protein sequence ID" value="QQV76262.1"/>
    <property type="molecule type" value="Genomic_DNA"/>
</dbReference>
<dbReference type="Pfam" id="PF00080">
    <property type="entry name" value="Sod_Cu"/>
    <property type="match status" value="1"/>
</dbReference>
<feature type="chain" id="PRO_5037767102" evidence="2">
    <location>
        <begin position="19"/>
        <end position="178"/>
    </location>
</feature>
<dbReference type="Gene3D" id="2.60.40.200">
    <property type="entry name" value="Superoxide dismutase, copper/zinc binding domain"/>
    <property type="match status" value="1"/>
</dbReference>
<proteinExistence type="inferred from homology"/>
<dbReference type="GO" id="GO:0006801">
    <property type="term" value="P:superoxide metabolic process"/>
    <property type="evidence" value="ECO:0007669"/>
    <property type="project" value="InterPro"/>
</dbReference>
<dbReference type="PANTHER" id="PTHR10003">
    <property type="entry name" value="SUPEROXIDE DISMUTASE CU-ZN -RELATED"/>
    <property type="match status" value="1"/>
</dbReference>
<dbReference type="InterPro" id="IPR024134">
    <property type="entry name" value="SOD_Cu/Zn_/chaperone"/>
</dbReference>
<dbReference type="GO" id="GO:0005507">
    <property type="term" value="F:copper ion binding"/>
    <property type="evidence" value="ECO:0007669"/>
    <property type="project" value="InterPro"/>
</dbReference>
<reference evidence="5" key="1">
    <citation type="submission" date="2020-09" db="EMBL/GenBank/DDBJ databases">
        <title>Sphingomonas sp., a new species isolated from pork steak.</title>
        <authorList>
            <person name="Heidler von Heilborn D."/>
        </authorList>
    </citation>
    <scope>NUCLEOTIDE SEQUENCE [LARGE SCALE GENOMIC DNA]</scope>
</reference>
<evidence type="ECO:0000313" key="4">
    <source>
        <dbReference type="EMBL" id="QQV76262.1"/>
    </source>
</evidence>
<dbReference type="RefSeq" id="WP_202091384.1">
    <property type="nucleotide sequence ID" value="NZ_CP061035.1"/>
</dbReference>
<feature type="domain" description="Superoxide dismutase copper/zinc binding" evidence="3">
    <location>
        <begin position="49"/>
        <end position="174"/>
    </location>
</feature>